<name>A0A7U7I7Y0_9GAMM</name>
<evidence type="ECO:0000313" key="3">
    <source>
        <dbReference type="Proteomes" id="UP000583387"/>
    </source>
</evidence>
<feature type="compositionally biased region" description="Gly residues" evidence="1">
    <location>
        <begin position="20"/>
        <end position="30"/>
    </location>
</feature>
<feature type="compositionally biased region" description="Low complexity" evidence="1">
    <location>
        <begin position="9"/>
        <end position="19"/>
    </location>
</feature>
<keyword evidence="3" id="KW-1185">Reference proteome</keyword>
<sequence length="202" mass="22100">MLSKRRTPPIRTSSRPFRLGAGGQESGRGGSRARIQGPSQNAPSPPSGRRRRGRAQAALCARNPRSRQVRRRIAPPVLRQRPAAMGEACRATLRFAAAGCAKACRPRRWQFAAWSSRRTVHRHAARPCLWSFHATPQARCRLRRQARSRPCPWWLALPASGRKPVKPSRGDAESAMSPFGGGRPVRPCLVVNPGGGAAAPWA</sequence>
<evidence type="ECO:0000256" key="1">
    <source>
        <dbReference type="SAM" id="MobiDB-lite"/>
    </source>
</evidence>
<evidence type="ECO:0000313" key="2">
    <source>
        <dbReference type="EMBL" id="CAD5106146.1"/>
    </source>
</evidence>
<dbReference type="Proteomes" id="UP000583387">
    <property type="component" value="Unassembled WGS sequence"/>
</dbReference>
<comment type="caution">
    <text evidence="2">The sequence shown here is derived from an EMBL/GenBank/DDBJ whole genome shotgun (WGS) entry which is preliminary data.</text>
</comment>
<gene>
    <name evidence="2" type="ORF">PSEWESI4_00406</name>
</gene>
<accession>A0A7U7I7Y0</accession>
<dbReference type="AlphaFoldDB" id="A0A7U7I7Y0"/>
<organism evidence="2 3">
    <name type="scientific">Zestomonas carbonaria</name>
    <dbReference type="NCBI Taxonomy" id="2762745"/>
    <lineage>
        <taxon>Bacteria</taxon>
        <taxon>Pseudomonadati</taxon>
        <taxon>Pseudomonadota</taxon>
        <taxon>Gammaproteobacteria</taxon>
        <taxon>Pseudomonadales</taxon>
        <taxon>Pseudomonadaceae</taxon>
        <taxon>Zestomonas</taxon>
    </lineage>
</organism>
<reference evidence="2 3" key="1">
    <citation type="submission" date="2020-08" db="EMBL/GenBank/DDBJ databases">
        <authorList>
            <person name="Criscuolo A."/>
        </authorList>
    </citation>
    <scope>NUCLEOTIDE SEQUENCE [LARGE SCALE GENOMIC DNA]</scope>
    <source>
        <strain evidence="2">CIP111764</strain>
    </source>
</reference>
<dbReference type="EMBL" id="CAJFCI010000016">
    <property type="protein sequence ID" value="CAD5106146.1"/>
    <property type="molecule type" value="Genomic_DNA"/>
</dbReference>
<protein>
    <submittedName>
        <fullName evidence="2">Uncharacterized protein</fullName>
    </submittedName>
</protein>
<proteinExistence type="predicted"/>
<feature type="region of interest" description="Disordered" evidence="1">
    <location>
        <begin position="1"/>
        <end position="68"/>
    </location>
</feature>